<dbReference type="InterPro" id="IPR037185">
    <property type="entry name" value="EmrE-like"/>
</dbReference>
<dbReference type="Gene3D" id="1.10.3730.20">
    <property type="match status" value="1"/>
</dbReference>
<dbReference type="EMBL" id="KN817519">
    <property type="protein sequence ID" value="KJA29124.1"/>
    <property type="molecule type" value="Genomic_DNA"/>
</dbReference>
<dbReference type="AlphaFoldDB" id="A0A0D2PEC8"/>
<proteinExistence type="predicted"/>
<keyword evidence="8" id="KW-1185">Reference proteome</keyword>
<evidence type="ECO:0000256" key="5">
    <source>
        <dbReference type="SAM" id="MobiDB-lite"/>
    </source>
</evidence>
<dbReference type="OrthoDB" id="2504919at2759"/>
<organism evidence="7 8">
    <name type="scientific">Hypholoma sublateritium (strain FD-334 SS-4)</name>
    <dbReference type="NCBI Taxonomy" id="945553"/>
    <lineage>
        <taxon>Eukaryota</taxon>
        <taxon>Fungi</taxon>
        <taxon>Dikarya</taxon>
        <taxon>Basidiomycota</taxon>
        <taxon>Agaricomycotina</taxon>
        <taxon>Agaricomycetes</taxon>
        <taxon>Agaricomycetidae</taxon>
        <taxon>Agaricales</taxon>
        <taxon>Agaricineae</taxon>
        <taxon>Strophariaceae</taxon>
        <taxon>Hypholoma</taxon>
    </lineage>
</organism>
<dbReference type="GO" id="GO:0015095">
    <property type="term" value="F:magnesium ion transmembrane transporter activity"/>
    <property type="evidence" value="ECO:0007669"/>
    <property type="project" value="InterPro"/>
</dbReference>
<feature type="transmembrane region" description="Helical" evidence="6">
    <location>
        <begin position="258"/>
        <end position="279"/>
    </location>
</feature>
<evidence type="ECO:0000256" key="3">
    <source>
        <dbReference type="ARBA" id="ARBA00022989"/>
    </source>
</evidence>
<sequence>MVENHISIPLGIITGLLASFVQSLGLTIQRKSHVQNQSLPEHRQRVEHRRPLWLFGFAIFISSNVLGSFVQIASLPVVILAPLGAVSLLWNAFFARFLLGDKFSPWMILGTVLIAGGAILIAFFGIVPEQTRSLEDLLQLFRRPTFIVYFSILGFVVFTCLAITHITEFSLSRKIAKEFPSDESSVEFSPSSVTIALPTHTANLTTSISEDVSDVTLNTENTPLLYPKTGNVVSPSSSSSNVSQEDDHALRAVNRIRLLLAISYASFSGIISGMCLLFAKSGVELLVLTLGGDNQFWRWETWMLLLGLIVFALLQLWYLHKALILADPTLVCPSAFCFYNLSSIVNGLVYFNQFSLISTLHLWLVTLGIFILLCGVWIVSIQPGSRGGVDVGPWAEGSVNLPGDDLAIYSRHEDEDEENRGEIATSQSRVRIGPVPMERETLSESNLQILASPPRPIGLGINLEPGSGEERLTQSSIFPLGKRKRAETSLYSGPRVPPRRHPTGDPSLHSRTMSHPSQIPSSPSVGTVSTISTGFQIGLSPLSPGFTIVPHERRRPPSGMQNGISFADVAGEVVGNIHRQRRRTVSEGETSSRTARGETGERGIENSDEETGVGRVGEADLFRARSACEDASGRVEDGQRGWRWLRGIFRSKE</sequence>
<feature type="transmembrane region" description="Helical" evidence="6">
    <location>
        <begin position="106"/>
        <end position="126"/>
    </location>
</feature>
<dbReference type="Pfam" id="PF05653">
    <property type="entry name" value="Mg_trans_NIPA"/>
    <property type="match status" value="2"/>
</dbReference>
<dbReference type="InterPro" id="IPR008521">
    <property type="entry name" value="Mg_trans_NIPA"/>
</dbReference>
<evidence type="ECO:0000313" key="7">
    <source>
        <dbReference type="EMBL" id="KJA29124.1"/>
    </source>
</evidence>
<dbReference type="SUPFAM" id="SSF103481">
    <property type="entry name" value="Multidrug resistance efflux transporter EmrE"/>
    <property type="match status" value="1"/>
</dbReference>
<feature type="region of interest" description="Disordered" evidence="5">
    <location>
        <begin position="483"/>
        <end position="527"/>
    </location>
</feature>
<protein>
    <submittedName>
        <fullName evidence="7">Uncharacterized protein</fullName>
    </submittedName>
</protein>
<keyword evidence="4 6" id="KW-0472">Membrane</keyword>
<comment type="subcellular location">
    <subcellularLocation>
        <location evidence="1">Membrane</location>
        <topology evidence="1">Multi-pass membrane protein</topology>
    </subcellularLocation>
</comment>
<dbReference type="PANTHER" id="PTHR12570:SF86">
    <property type="entry name" value="ADR321CP"/>
    <property type="match status" value="1"/>
</dbReference>
<feature type="transmembrane region" description="Helical" evidence="6">
    <location>
        <begin position="52"/>
        <end position="73"/>
    </location>
</feature>
<feature type="transmembrane region" description="Helical" evidence="6">
    <location>
        <begin position="299"/>
        <end position="318"/>
    </location>
</feature>
<dbReference type="PANTHER" id="PTHR12570">
    <property type="match status" value="1"/>
</dbReference>
<feature type="transmembrane region" description="Helical" evidence="6">
    <location>
        <begin position="79"/>
        <end position="99"/>
    </location>
</feature>
<evidence type="ECO:0000256" key="4">
    <source>
        <dbReference type="ARBA" id="ARBA00023136"/>
    </source>
</evidence>
<feature type="compositionally biased region" description="Basic and acidic residues" evidence="5">
    <location>
        <begin position="595"/>
        <end position="605"/>
    </location>
</feature>
<gene>
    <name evidence="7" type="ORF">HYPSUDRAFT_32476</name>
</gene>
<feature type="transmembrane region" description="Helical" evidence="6">
    <location>
        <begin position="330"/>
        <end position="351"/>
    </location>
</feature>
<reference evidence="8" key="1">
    <citation type="submission" date="2014-04" db="EMBL/GenBank/DDBJ databases">
        <title>Evolutionary Origins and Diversification of the Mycorrhizal Mutualists.</title>
        <authorList>
            <consortium name="DOE Joint Genome Institute"/>
            <consortium name="Mycorrhizal Genomics Consortium"/>
            <person name="Kohler A."/>
            <person name="Kuo A."/>
            <person name="Nagy L.G."/>
            <person name="Floudas D."/>
            <person name="Copeland A."/>
            <person name="Barry K.W."/>
            <person name="Cichocki N."/>
            <person name="Veneault-Fourrey C."/>
            <person name="LaButti K."/>
            <person name="Lindquist E.A."/>
            <person name="Lipzen A."/>
            <person name="Lundell T."/>
            <person name="Morin E."/>
            <person name="Murat C."/>
            <person name="Riley R."/>
            <person name="Ohm R."/>
            <person name="Sun H."/>
            <person name="Tunlid A."/>
            <person name="Henrissat B."/>
            <person name="Grigoriev I.V."/>
            <person name="Hibbett D.S."/>
            <person name="Martin F."/>
        </authorList>
    </citation>
    <scope>NUCLEOTIDE SEQUENCE [LARGE SCALE GENOMIC DNA]</scope>
    <source>
        <strain evidence="8">FD-334 SS-4</strain>
    </source>
</reference>
<evidence type="ECO:0000256" key="6">
    <source>
        <dbReference type="SAM" id="Phobius"/>
    </source>
</evidence>
<evidence type="ECO:0000256" key="1">
    <source>
        <dbReference type="ARBA" id="ARBA00004141"/>
    </source>
</evidence>
<dbReference type="OMA" id="WIISFPP"/>
<evidence type="ECO:0000256" key="2">
    <source>
        <dbReference type="ARBA" id="ARBA00022692"/>
    </source>
</evidence>
<evidence type="ECO:0000313" key="8">
    <source>
        <dbReference type="Proteomes" id="UP000054270"/>
    </source>
</evidence>
<feature type="transmembrane region" description="Helical" evidence="6">
    <location>
        <begin position="6"/>
        <end position="28"/>
    </location>
</feature>
<feature type="region of interest" description="Disordered" evidence="5">
    <location>
        <begin position="580"/>
        <end position="616"/>
    </location>
</feature>
<accession>A0A0D2PEC8</accession>
<dbReference type="GO" id="GO:0016020">
    <property type="term" value="C:membrane"/>
    <property type="evidence" value="ECO:0007669"/>
    <property type="project" value="UniProtKB-SubCell"/>
</dbReference>
<feature type="transmembrane region" description="Helical" evidence="6">
    <location>
        <begin position="146"/>
        <end position="167"/>
    </location>
</feature>
<feature type="transmembrane region" description="Helical" evidence="6">
    <location>
        <begin position="357"/>
        <end position="379"/>
    </location>
</feature>
<feature type="compositionally biased region" description="Polar residues" evidence="5">
    <location>
        <begin position="509"/>
        <end position="527"/>
    </location>
</feature>
<keyword evidence="2 6" id="KW-0812">Transmembrane</keyword>
<dbReference type="Proteomes" id="UP000054270">
    <property type="component" value="Unassembled WGS sequence"/>
</dbReference>
<name>A0A0D2PEC8_HYPSF</name>
<keyword evidence="3 6" id="KW-1133">Transmembrane helix</keyword>